<gene>
    <name evidence="2" type="ORF">CVIRNUC_002400</name>
</gene>
<feature type="compositionally biased region" description="Polar residues" evidence="1">
    <location>
        <begin position="341"/>
        <end position="355"/>
    </location>
</feature>
<feature type="compositionally biased region" description="Basic and acidic residues" evidence="1">
    <location>
        <begin position="132"/>
        <end position="145"/>
    </location>
</feature>
<feature type="compositionally biased region" description="Acidic residues" evidence="1">
    <location>
        <begin position="94"/>
        <end position="107"/>
    </location>
</feature>
<evidence type="ECO:0000256" key="1">
    <source>
        <dbReference type="SAM" id="MobiDB-lite"/>
    </source>
</evidence>
<feature type="compositionally biased region" description="Gly residues" evidence="1">
    <location>
        <begin position="1"/>
        <end position="10"/>
    </location>
</feature>
<sequence length="380" mass="38739">MEAMYGGGSMVGKLGDAAANNTTAPESHGQHVSFGESVPSSSQPETHDGMQEETNAPVDLQEAVEDPGILQPAAAAKQTDIRVAEADADRPDEPEGELTADLEDAALEDSVPVPAATDAEEAEMPAGIGRHAPVDGRPEDGKEEAVAGTGDQDTRPLMQPEPAKTEESTLAPAAEETEPSLLRDGTPPAAVPESGDNISKPGDNNSMQQLQAEDSMVEQGQQSEAQEASGVGEGQDGPAALERGGQNSEELPDLQPEQGASHPEGSAEEALASGGVGTAGSGLATEPQDGHGATGSAAAVGSITGDSGSMAVTEVDLDKGEELPRQPSATLSDEGGDSVPEQISEQVEQLEQGASQPEGVAEENTEAHGLDSQEHLKDEL</sequence>
<accession>A0AAV1HWD9</accession>
<dbReference type="AlphaFoldDB" id="A0AAV1HWD9"/>
<feature type="compositionally biased region" description="Polar residues" evidence="1">
    <location>
        <begin position="202"/>
        <end position="212"/>
    </location>
</feature>
<keyword evidence="3" id="KW-1185">Reference proteome</keyword>
<feature type="compositionally biased region" description="Basic and acidic residues" evidence="1">
    <location>
        <begin position="365"/>
        <end position="380"/>
    </location>
</feature>
<dbReference type="Proteomes" id="UP001314263">
    <property type="component" value="Unassembled WGS sequence"/>
</dbReference>
<evidence type="ECO:0000313" key="2">
    <source>
        <dbReference type="EMBL" id="CAK0755768.1"/>
    </source>
</evidence>
<feature type="compositionally biased region" description="Low complexity" evidence="1">
    <location>
        <begin position="218"/>
        <end position="230"/>
    </location>
</feature>
<proteinExistence type="predicted"/>
<organism evidence="2 3">
    <name type="scientific">Coccomyxa viridis</name>
    <dbReference type="NCBI Taxonomy" id="1274662"/>
    <lineage>
        <taxon>Eukaryota</taxon>
        <taxon>Viridiplantae</taxon>
        <taxon>Chlorophyta</taxon>
        <taxon>core chlorophytes</taxon>
        <taxon>Trebouxiophyceae</taxon>
        <taxon>Trebouxiophyceae incertae sedis</taxon>
        <taxon>Coccomyxaceae</taxon>
        <taxon>Coccomyxa</taxon>
    </lineage>
</organism>
<feature type="compositionally biased region" description="Basic and acidic residues" evidence="1">
    <location>
        <begin position="79"/>
        <end position="93"/>
    </location>
</feature>
<dbReference type="EMBL" id="CAUYUE010000003">
    <property type="protein sequence ID" value="CAK0755768.1"/>
    <property type="molecule type" value="Genomic_DNA"/>
</dbReference>
<name>A0AAV1HWD9_9CHLO</name>
<protein>
    <submittedName>
        <fullName evidence="2">Uncharacterized protein</fullName>
    </submittedName>
</protein>
<feature type="region of interest" description="Disordered" evidence="1">
    <location>
        <begin position="1"/>
        <end position="380"/>
    </location>
</feature>
<reference evidence="2 3" key="1">
    <citation type="submission" date="2023-10" db="EMBL/GenBank/DDBJ databases">
        <authorList>
            <person name="Maclean D."/>
            <person name="Macfadyen A."/>
        </authorList>
    </citation>
    <scope>NUCLEOTIDE SEQUENCE [LARGE SCALE GENOMIC DNA]</scope>
</reference>
<evidence type="ECO:0000313" key="3">
    <source>
        <dbReference type="Proteomes" id="UP001314263"/>
    </source>
</evidence>
<comment type="caution">
    <text evidence="2">The sequence shown here is derived from an EMBL/GenBank/DDBJ whole genome shotgun (WGS) entry which is preliminary data.</text>
</comment>